<keyword evidence="10" id="KW-1185">Reference proteome</keyword>
<evidence type="ECO:0000256" key="5">
    <source>
        <dbReference type="SAM" id="MobiDB-lite"/>
    </source>
</evidence>
<accession>A0AAV6G368</accession>
<evidence type="ECO:0000313" key="10">
    <source>
        <dbReference type="Proteomes" id="UP000823561"/>
    </source>
</evidence>
<dbReference type="InterPro" id="IPR013083">
    <property type="entry name" value="Znf_RING/FYVE/PHD"/>
</dbReference>
<feature type="region of interest" description="Disordered" evidence="5">
    <location>
        <begin position="644"/>
        <end position="671"/>
    </location>
</feature>
<protein>
    <submittedName>
        <fullName evidence="9">Uncharacterized protein</fullName>
    </submittedName>
</protein>
<dbReference type="InterPro" id="IPR017907">
    <property type="entry name" value="Znf_RING_CS"/>
</dbReference>
<dbReference type="SUPFAM" id="SSF49265">
    <property type="entry name" value="Fibronectin type III"/>
    <property type="match status" value="1"/>
</dbReference>
<feature type="compositionally biased region" description="Polar residues" evidence="5">
    <location>
        <begin position="645"/>
        <end position="654"/>
    </location>
</feature>
<keyword evidence="3" id="KW-0862">Zinc</keyword>
<organism evidence="9 10">
    <name type="scientific">Alosa alosa</name>
    <name type="common">allis shad</name>
    <dbReference type="NCBI Taxonomy" id="278164"/>
    <lineage>
        <taxon>Eukaryota</taxon>
        <taxon>Metazoa</taxon>
        <taxon>Chordata</taxon>
        <taxon>Craniata</taxon>
        <taxon>Vertebrata</taxon>
        <taxon>Euteleostomi</taxon>
        <taxon>Actinopterygii</taxon>
        <taxon>Neopterygii</taxon>
        <taxon>Teleostei</taxon>
        <taxon>Clupei</taxon>
        <taxon>Clupeiformes</taxon>
        <taxon>Clupeoidei</taxon>
        <taxon>Clupeidae</taxon>
        <taxon>Alosa</taxon>
    </lineage>
</organism>
<proteinExistence type="predicted"/>
<sequence>MSSAHTLPSHLQCQQLLQMSSDSKSTMSCWGHSSAQKLSDSCNKAANTSSSGSLSQACTPGRQLHRELSVVLLPLAELLCCPGCGTFLQHPISLPCGHCLCLACLATLRKKKARELAPTPTDSVSINATPALVEPLAACPRCQASYPLLPGAWSFPANVLLAQTAQKLVGAHPELRQLQRHVPLLCTLGFVSTSSPCPLPVAVGRRPAPCELCSKRRPAQNYCATCRLHYCAKCLRKLHGNPAYSAHTLAEPVQEEERELCPVHPEHSLTHFCQSDGTLGCHDCMVQSDSDHHGHLVAPLSEARTSSEAVLCQALEHASMVQQQCDSDWEQMEALAMRVSSGSAELRRSIRNGFLSLRNALFDQEAALLSHLDALSSSTDAVAQAFLQHAGPLRRSLTGLREISKQALLEPRASVFLQGATGLARWLSALSAEMPRPDTHLLPAGYQPLAGAELHFDELLHDLQSLMGKHLRWRPTDTDTVVMPTSIAKEMIGEEAGEKEPDEEEQEEVGIGGDIDVEADVVPRPDTPLLGSGDEEESLVMEEDLGMPAGDGATETKSLLLPRPPIIYQHNAYGTTMEVFWMVPMGEDVHSFDVHFQDASMGVASGRGVVTGGVKGCSLQTSGLRHDTQYLFRARSVNEHGHGAWSSTYRVNTGRSEEGEKEQRTNPAQEA</sequence>
<feature type="domain" description="Fibronectin type-III" evidence="8">
    <location>
        <begin position="561"/>
        <end position="656"/>
    </location>
</feature>
<dbReference type="InterPro" id="IPR003961">
    <property type="entry name" value="FN3_dom"/>
</dbReference>
<evidence type="ECO:0000256" key="1">
    <source>
        <dbReference type="ARBA" id="ARBA00022723"/>
    </source>
</evidence>
<gene>
    <name evidence="9" type="ORF">AALO_G00203550</name>
</gene>
<dbReference type="Gene3D" id="4.10.830.40">
    <property type="match status" value="1"/>
</dbReference>
<dbReference type="PROSITE" id="PS50119">
    <property type="entry name" value="ZF_BBOX"/>
    <property type="match status" value="1"/>
</dbReference>
<evidence type="ECO:0000256" key="4">
    <source>
        <dbReference type="PROSITE-ProRule" id="PRU00024"/>
    </source>
</evidence>
<dbReference type="SMART" id="SM00336">
    <property type="entry name" value="BBOX"/>
    <property type="match status" value="2"/>
</dbReference>
<evidence type="ECO:0000259" key="7">
    <source>
        <dbReference type="PROSITE" id="PS50119"/>
    </source>
</evidence>
<evidence type="ECO:0000256" key="2">
    <source>
        <dbReference type="ARBA" id="ARBA00022771"/>
    </source>
</evidence>
<dbReference type="InterPro" id="IPR000315">
    <property type="entry name" value="Znf_B-box"/>
</dbReference>
<keyword evidence="2 4" id="KW-0863">Zinc-finger</keyword>
<dbReference type="PROSITE" id="PS50853">
    <property type="entry name" value="FN3"/>
    <property type="match status" value="1"/>
</dbReference>
<evidence type="ECO:0000313" key="9">
    <source>
        <dbReference type="EMBL" id="KAG5269573.1"/>
    </source>
</evidence>
<dbReference type="Pfam" id="PF15227">
    <property type="entry name" value="zf-C3HC4_4"/>
    <property type="match status" value="1"/>
</dbReference>
<dbReference type="InterPro" id="IPR001841">
    <property type="entry name" value="Znf_RING"/>
</dbReference>
<dbReference type="Gene3D" id="3.30.40.10">
    <property type="entry name" value="Zinc/RING finger domain, C3HC4 (zinc finger)"/>
    <property type="match status" value="1"/>
</dbReference>
<dbReference type="AlphaFoldDB" id="A0AAV6G368"/>
<comment type="caution">
    <text evidence="9">The sequence shown here is derived from an EMBL/GenBank/DDBJ whole genome shotgun (WGS) entry which is preliminary data.</text>
</comment>
<evidence type="ECO:0000259" key="6">
    <source>
        <dbReference type="PROSITE" id="PS50089"/>
    </source>
</evidence>
<dbReference type="Gene3D" id="3.30.160.60">
    <property type="entry name" value="Classic Zinc Finger"/>
    <property type="match status" value="1"/>
</dbReference>
<dbReference type="GO" id="GO:0061630">
    <property type="term" value="F:ubiquitin protein ligase activity"/>
    <property type="evidence" value="ECO:0007669"/>
    <property type="project" value="TreeGrafter"/>
</dbReference>
<reference evidence="9" key="1">
    <citation type="submission" date="2020-10" db="EMBL/GenBank/DDBJ databases">
        <title>Chromosome-scale genome assembly of the Allis shad, Alosa alosa.</title>
        <authorList>
            <person name="Margot Z."/>
            <person name="Christophe K."/>
            <person name="Cabau C."/>
            <person name="Louis A."/>
            <person name="Berthelot C."/>
            <person name="Parey E."/>
            <person name="Roest Crollius H."/>
            <person name="Montfort J."/>
            <person name="Robinson-Rechavi M."/>
            <person name="Bucao C."/>
            <person name="Bouchez O."/>
            <person name="Gislard M."/>
            <person name="Lluch J."/>
            <person name="Milhes M."/>
            <person name="Lampietro C."/>
            <person name="Lopez Roques C."/>
            <person name="Donnadieu C."/>
            <person name="Braasch I."/>
            <person name="Desvignes T."/>
            <person name="Postlethwait J."/>
            <person name="Bobe J."/>
            <person name="Guiguen Y."/>
        </authorList>
    </citation>
    <scope>NUCLEOTIDE SEQUENCE</scope>
    <source>
        <strain evidence="9">M-15738</strain>
        <tissue evidence="9">Blood</tissue>
    </source>
</reference>
<dbReference type="PANTHER" id="PTHR25462">
    <property type="entry name" value="BONUS, ISOFORM C-RELATED"/>
    <property type="match status" value="1"/>
</dbReference>
<dbReference type="CDD" id="cd19756">
    <property type="entry name" value="Bbox2"/>
    <property type="match status" value="1"/>
</dbReference>
<evidence type="ECO:0000259" key="8">
    <source>
        <dbReference type="PROSITE" id="PS50853"/>
    </source>
</evidence>
<dbReference type="GO" id="GO:0006513">
    <property type="term" value="P:protein monoubiquitination"/>
    <property type="evidence" value="ECO:0007669"/>
    <property type="project" value="TreeGrafter"/>
</dbReference>
<dbReference type="CDD" id="cd00063">
    <property type="entry name" value="FN3"/>
    <property type="match status" value="1"/>
</dbReference>
<dbReference type="InterPro" id="IPR036116">
    <property type="entry name" value="FN3_sf"/>
</dbReference>
<dbReference type="SUPFAM" id="SSF57850">
    <property type="entry name" value="RING/U-box"/>
    <property type="match status" value="1"/>
</dbReference>
<dbReference type="SUPFAM" id="SSF57845">
    <property type="entry name" value="B-box zinc-binding domain"/>
    <property type="match status" value="1"/>
</dbReference>
<dbReference type="SMART" id="SM00184">
    <property type="entry name" value="RING"/>
    <property type="match status" value="2"/>
</dbReference>
<dbReference type="InterPro" id="IPR047153">
    <property type="entry name" value="TRIM45/56/19-like"/>
</dbReference>
<dbReference type="InterPro" id="IPR013783">
    <property type="entry name" value="Ig-like_fold"/>
</dbReference>
<dbReference type="GO" id="GO:0008270">
    <property type="term" value="F:zinc ion binding"/>
    <property type="evidence" value="ECO:0007669"/>
    <property type="project" value="UniProtKB-KW"/>
</dbReference>
<dbReference type="PANTHER" id="PTHR25462:SF229">
    <property type="entry name" value="TRANSCRIPTION INTERMEDIARY FACTOR 1-BETA"/>
    <property type="match status" value="1"/>
</dbReference>
<dbReference type="Gene3D" id="2.60.40.10">
    <property type="entry name" value="Immunoglobulins"/>
    <property type="match status" value="1"/>
</dbReference>
<dbReference type="Proteomes" id="UP000823561">
    <property type="component" value="Chromosome 15"/>
</dbReference>
<feature type="domain" description="RING-type" evidence="6">
    <location>
        <begin position="81"/>
        <end position="143"/>
    </location>
</feature>
<dbReference type="Pfam" id="PF00643">
    <property type="entry name" value="zf-B_box"/>
    <property type="match status" value="1"/>
</dbReference>
<dbReference type="EMBL" id="JADWDJ010000015">
    <property type="protein sequence ID" value="KAG5269573.1"/>
    <property type="molecule type" value="Genomic_DNA"/>
</dbReference>
<evidence type="ECO:0000256" key="3">
    <source>
        <dbReference type="ARBA" id="ARBA00022833"/>
    </source>
</evidence>
<keyword evidence="1" id="KW-0479">Metal-binding</keyword>
<name>A0AAV6G368_9TELE</name>
<dbReference type="PROSITE" id="PS50089">
    <property type="entry name" value="ZF_RING_2"/>
    <property type="match status" value="1"/>
</dbReference>
<feature type="compositionally biased region" description="Basic and acidic residues" evidence="5">
    <location>
        <begin position="655"/>
        <end position="664"/>
    </location>
</feature>
<feature type="domain" description="B box-type" evidence="7">
    <location>
        <begin position="256"/>
        <end position="300"/>
    </location>
</feature>
<dbReference type="PROSITE" id="PS00518">
    <property type="entry name" value="ZF_RING_1"/>
    <property type="match status" value="1"/>
</dbReference>